<evidence type="ECO:0000256" key="3">
    <source>
        <dbReference type="ARBA" id="ARBA00022840"/>
    </source>
</evidence>
<evidence type="ECO:0000256" key="4">
    <source>
        <dbReference type="ARBA" id="ARBA00023016"/>
    </source>
</evidence>
<accession>A0A1C4XE98</accession>
<dbReference type="OrthoDB" id="3333926at2"/>
<organism evidence="8 9">
    <name type="scientific">Micromonospora mirobrigensis</name>
    <dbReference type="NCBI Taxonomy" id="262898"/>
    <lineage>
        <taxon>Bacteria</taxon>
        <taxon>Bacillati</taxon>
        <taxon>Actinomycetota</taxon>
        <taxon>Actinomycetes</taxon>
        <taxon>Micromonosporales</taxon>
        <taxon>Micromonosporaceae</taxon>
        <taxon>Micromonospora</taxon>
    </lineage>
</organism>
<name>A0A1C4XE98_9ACTN</name>
<reference evidence="9" key="1">
    <citation type="submission" date="2016-06" db="EMBL/GenBank/DDBJ databases">
        <authorList>
            <person name="Varghese N."/>
            <person name="Submissions Spin"/>
        </authorList>
    </citation>
    <scope>NUCLEOTIDE SEQUENCE [LARGE SCALE GENOMIC DNA]</scope>
    <source>
        <strain evidence="9">DSM 44830</strain>
    </source>
</reference>
<evidence type="ECO:0000313" key="9">
    <source>
        <dbReference type="Proteomes" id="UP000199504"/>
    </source>
</evidence>
<dbReference type="STRING" id="262898.GA0070564_10333"/>
<dbReference type="InterPro" id="IPR043129">
    <property type="entry name" value="ATPase_NBD"/>
</dbReference>
<protein>
    <submittedName>
        <fullName evidence="8">PQQ-like domain-containing protein</fullName>
    </submittedName>
</protein>
<dbReference type="Pfam" id="PF00012">
    <property type="entry name" value="HSP70"/>
    <property type="match status" value="1"/>
</dbReference>
<dbReference type="InterPro" id="IPR011047">
    <property type="entry name" value="Quinoprotein_ADH-like_sf"/>
</dbReference>
<keyword evidence="9" id="KW-1185">Reference proteome</keyword>
<dbReference type="InterPro" id="IPR018181">
    <property type="entry name" value="Heat_shock_70_CS"/>
</dbReference>
<dbReference type="InterPro" id="IPR015943">
    <property type="entry name" value="WD40/YVTN_repeat-like_dom_sf"/>
</dbReference>
<dbReference type="Proteomes" id="UP000199504">
    <property type="component" value="Unassembled WGS sequence"/>
</dbReference>
<evidence type="ECO:0000313" key="8">
    <source>
        <dbReference type="EMBL" id="SCF06873.1"/>
    </source>
</evidence>
<dbReference type="EMBL" id="FMCX01000003">
    <property type="protein sequence ID" value="SCF06873.1"/>
    <property type="molecule type" value="Genomic_DNA"/>
</dbReference>
<dbReference type="GO" id="GO:0140662">
    <property type="term" value="F:ATP-dependent protein folding chaperone"/>
    <property type="evidence" value="ECO:0007669"/>
    <property type="project" value="InterPro"/>
</dbReference>
<proteinExistence type="inferred from homology"/>
<evidence type="ECO:0000256" key="7">
    <source>
        <dbReference type="SAM" id="Phobius"/>
    </source>
</evidence>
<sequence>MVGQHDGSALGVDLGTSNTVAVLRWPDGRTRPLLFDGQPILPSGVYADAGGVLHVGRDAQRLGQAEPQRYEPNPKRRVDEATVALGDREYSPAELLAATLRAVAASAVGAVGFLPPAVLTYPAAWDEDRRQVLHDALRLAGWPDAAEHTLSGPVPPGTRLLKEPVAAARYYTETLRRPVPVGAAIAVFDFGGGTLDVAVVRNEGADPWGDSGFQVVSTGGVPDLGGLDLDSALVELLGELVGADHPQEWERLSSPENSTGRRDRQQLWEAVRGAKEMLSRGLVSPVAVPGVEEPTQLTRNDLERLATPLLARAVDRTREVIAEAGLEPTDLAGLFLVGGSSRVPLVARMLHAELGVAPTVLEQPELPVAEGALTDVPLPRGARPAGQAATGSPAVRPARTPTPTPVDDDPELTVPVIGPPVLPPGAGWPGVPAAAPAGRRRRRAPWIALGAVLALAGVVGAGVLYWLNRDPYPPLRFRNLNEIARTEAAATRPTGMFTAMFDDRAYLAQQLDDDRLDVRAVRAGTGDELWRVRSSVGARQWASIQAVPGGLLLVGGTVSSGSTRELLFLDGDSGQQRWRHPIGDDDKVFVGPRTAVWVDRAGGRLVGLGVHDGEQKWVKANPRDRYGDTDTQVVVLSTGKSLGGASFYNGRPRTPWVGDVDRLVQVGADRSVRLIDLSSGQLLRERPNVADVDDRVVAYQDRLYVTENRSGYRLLSYDLETLGEPTTLYTSPDDQRRPLDLVACGEHRACVLEERTGDAGHTEVVAAAEGEAVRRWAAPRAEDLVPLGEHLLARSTSSDQSFTLYDPRGRAVLADRTGVGVRVDGGNLLAFAEPPSTVEDDRSVAGMSVDGDAPFEMGQLTDVRSESCSWNSEVIACGAEKNFVLYRFAD</sequence>
<dbReference type="Gene3D" id="3.90.640.10">
    <property type="entry name" value="Actin, Chain A, domain 4"/>
    <property type="match status" value="1"/>
</dbReference>
<keyword evidence="7" id="KW-0472">Membrane</keyword>
<feature type="region of interest" description="Disordered" evidence="6">
    <location>
        <begin position="377"/>
        <end position="412"/>
    </location>
</feature>
<dbReference type="SUPFAM" id="SSF50998">
    <property type="entry name" value="Quinoprotein alcohol dehydrogenase-like"/>
    <property type="match status" value="1"/>
</dbReference>
<keyword evidence="4" id="KW-0346">Stress response</keyword>
<dbReference type="Gene3D" id="3.30.420.40">
    <property type="match status" value="2"/>
</dbReference>
<dbReference type="Gene3D" id="2.130.10.10">
    <property type="entry name" value="YVTN repeat-like/Quinoprotein amine dehydrogenase"/>
    <property type="match status" value="1"/>
</dbReference>
<evidence type="ECO:0000256" key="2">
    <source>
        <dbReference type="ARBA" id="ARBA00022741"/>
    </source>
</evidence>
<keyword evidence="7" id="KW-0812">Transmembrane</keyword>
<dbReference type="PROSITE" id="PS01036">
    <property type="entry name" value="HSP70_3"/>
    <property type="match status" value="1"/>
</dbReference>
<dbReference type="AlphaFoldDB" id="A0A1C4XE98"/>
<keyword evidence="7" id="KW-1133">Transmembrane helix</keyword>
<feature type="transmembrane region" description="Helical" evidence="7">
    <location>
        <begin position="446"/>
        <end position="467"/>
    </location>
</feature>
<gene>
    <name evidence="8" type="ORF">GA0070564_10333</name>
</gene>
<dbReference type="InterPro" id="IPR013126">
    <property type="entry name" value="Hsp_70_fam"/>
</dbReference>
<evidence type="ECO:0000256" key="1">
    <source>
        <dbReference type="ARBA" id="ARBA00007381"/>
    </source>
</evidence>
<dbReference type="PANTHER" id="PTHR19375">
    <property type="entry name" value="HEAT SHOCK PROTEIN 70KDA"/>
    <property type="match status" value="1"/>
</dbReference>
<dbReference type="GO" id="GO:0005524">
    <property type="term" value="F:ATP binding"/>
    <property type="evidence" value="ECO:0007669"/>
    <property type="project" value="UniProtKB-KW"/>
</dbReference>
<comment type="similarity">
    <text evidence="1">Belongs to the heat shock protein 70 family.</text>
</comment>
<evidence type="ECO:0000256" key="5">
    <source>
        <dbReference type="ARBA" id="ARBA00023186"/>
    </source>
</evidence>
<dbReference type="SUPFAM" id="SSF53067">
    <property type="entry name" value="Actin-like ATPase domain"/>
    <property type="match status" value="2"/>
</dbReference>
<keyword evidence="2" id="KW-0547">Nucleotide-binding</keyword>
<dbReference type="PRINTS" id="PR00301">
    <property type="entry name" value="HEATSHOCK70"/>
</dbReference>
<keyword evidence="5" id="KW-0143">Chaperone</keyword>
<dbReference type="RefSeq" id="WP_091607302.1">
    <property type="nucleotide sequence ID" value="NZ_FMCX01000003.1"/>
</dbReference>
<evidence type="ECO:0000256" key="6">
    <source>
        <dbReference type="SAM" id="MobiDB-lite"/>
    </source>
</evidence>
<keyword evidence="3" id="KW-0067">ATP-binding</keyword>